<reference evidence="2 3" key="1">
    <citation type="submission" date="2020-03" db="EMBL/GenBank/DDBJ databases">
        <title>Genomic Encyclopedia of Type Strains, Phase IV (KMG-IV): sequencing the most valuable type-strain genomes for metagenomic binning, comparative biology and taxonomic classification.</title>
        <authorList>
            <person name="Goeker M."/>
        </authorList>
    </citation>
    <scope>NUCLEOTIDE SEQUENCE [LARGE SCALE GENOMIC DNA]</scope>
    <source>
        <strain evidence="2 3">DSM 4733</strain>
    </source>
</reference>
<accession>A0A7X5UWU7</accession>
<dbReference type="PANTHER" id="PTHR34980">
    <property type="entry name" value="INNER MEMBRANE PROTEIN-RELATED-RELATED"/>
    <property type="match status" value="1"/>
</dbReference>
<evidence type="ECO:0000313" key="3">
    <source>
        <dbReference type="Proteomes" id="UP000564677"/>
    </source>
</evidence>
<dbReference type="Proteomes" id="UP000564677">
    <property type="component" value="Unassembled WGS sequence"/>
</dbReference>
<dbReference type="AlphaFoldDB" id="A0A7X5UWU7"/>
<keyword evidence="1" id="KW-1133">Transmembrane helix</keyword>
<organism evidence="2 3">
    <name type="scientific">Sphingomonas leidyi</name>
    <dbReference type="NCBI Taxonomy" id="68569"/>
    <lineage>
        <taxon>Bacteria</taxon>
        <taxon>Pseudomonadati</taxon>
        <taxon>Pseudomonadota</taxon>
        <taxon>Alphaproteobacteria</taxon>
        <taxon>Sphingomonadales</taxon>
        <taxon>Sphingomonadaceae</taxon>
        <taxon>Sphingomonas</taxon>
    </lineage>
</organism>
<feature type="transmembrane region" description="Helical" evidence="1">
    <location>
        <begin position="64"/>
        <end position="83"/>
    </location>
</feature>
<dbReference type="Pfam" id="PF05656">
    <property type="entry name" value="DUF805"/>
    <property type="match status" value="1"/>
</dbReference>
<dbReference type="PANTHER" id="PTHR34980:SF2">
    <property type="entry name" value="INNER MEMBRANE PROTEIN YHAH-RELATED"/>
    <property type="match status" value="1"/>
</dbReference>
<keyword evidence="3" id="KW-1185">Reference proteome</keyword>
<proteinExistence type="predicted"/>
<feature type="transmembrane region" description="Helical" evidence="1">
    <location>
        <begin position="95"/>
        <end position="117"/>
    </location>
</feature>
<feature type="transmembrane region" description="Helical" evidence="1">
    <location>
        <begin position="21"/>
        <end position="44"/>
    </location>
</feature>
<protein>
    <submittedName>
        <fullName evidence="2">Uncharacterized membrane protein YhaH (DUF805 family)</fullName>
    </submittedName>
</protein>
<dbReference type="InterPro" id="IPR008523">
    <property type="entry name" value="DUF805"/>
</dbReference>
<evidence type="ECO:0000256" key="1">
    <source>
        <dbReference type="SAM" id="Phobius"/>
    </source>
</evidence>
<dbReference type="EMBL" id="JAASQV010000001">
    <property type="protein sequence ID" value="NIJ63697.1"/>
    <property type="molecule type" value="Genomic_DNA"/>
</dbReference>
<comment type="caution">
    <text evidence="2">The sequence shown here is derived from an EMBL/GenBank/DDBJ whole genome shotgun (WGS) entry which is preliminary data.</text>
</comment>
<sequence length="144" mass="16572">MRWMTMPLRRYFDFSGRSRRLEYWMFVLFVFLAAFAWIIFLFLLGDVTGSDFRSSRVLNGAETAWVVVGCLLYLAILIPAIAVQVRRFHDQDRTGWLCLLNFIPYVGGLIVLVFMLLPGTRGENRFGDDPKDPHGAEQVADVFS</sequence>
<name>A0A7X5UWU7_9SPHN</name>
<keyword evidence="1" id="KW-0812">Transmembrane</keyword>
<evidence type="ECO:0000313" key="2">
    <source>
        <dbReference type="EMBL" id="NIJ63697.1"/>
    </source>
</evidence>
<keyword evidence="1" id="KW-0472">Membrane</keyword>
<dbReference type="GO" id="GO:0005886">
    <property type="term" value="C:plasma membrane"/>
    <property type="evidence" value="ECO:0007669"/>
    <property type="project" value="TreeGrafter"/>
</dbReference>
<gene>
    <name evidence="2" type="ORF">FHR20_000628</name>
</gene>
<dbReference type="RefSeq" id="WP_167298169.1">
    <property type="nucleotide sequence ID" value="NZ_JAASQV010000001.1"/>
</dbReference>